<comment type="caution">
    <text evidence="1">The sequence shown here is derived from an EMBL/GenBank/DDBJ whole genome shotgun (WGS) entry which is preliminary data.</text>
</comment>
<gene>
    <name evidence="1" type="ORF">P5673_008622</name>
</gene>
<protein>
    <submittedName>
        <fullName evidence="1">Uncharacterized protein</fullName>
    </submittedName>
</protein>
<sequence>LSVAKAINQTLEGLLTLLLGSNKGPFVYIILVFKLGHQEQSFVVPLLEEYQDIFMHLKDVGIVFWRSPLGEGSRVRSEFSLNTTRKSGDLWPCGFKEEDETFKENALDGTKRYSPVSRVLSVEEKDIRLLTAK</sequence>
<evidence type="ECO:0000313" key="2">
    <source>
        <dbReference type="Proteomes" id="UP001249851"/>
    </source>
</evidence>
<accession>A0AAD9VAF5</accession>
<feature type="non-terminal residue" evidence="1">
    <location>
        <position position="1"/>
    </location>
</feature>
<dbReference type="EMBL" id="JARQWQ010000015">
    <property type="protein sequence ID" value="KAK2566867.1"/>
    <property type="molecule type" value="Genomic_DNA"/>
</dbReference>
<reference evidence="1" key="1">
    <citation type="journal article" date="2023" name="G3 (Bethesda)">
        <title>Whole genome assembly and annotation of the endangered Caribbean coral Acropora cervicornis.</title>
        <authorList>
            <person name="Selwyn J.D."/>
            <person name="Vollmer S.V."/>
        </authorList>
    </citation>
    <scope>NUCLEOTIDE SEQUENCE</scope>
    <source>
        <strain evidence="1">K2</strain>
    </source>
</reference>
<organism evidence="1 2">
    <name type="scientific">Acropora cervicornis</name>
    <name type="common">Staghorn coral</name>
    <dbReference type="NCBI Taxonomy" id="6130"/>
    <lineage>
        <taxon>Eukaryota</taxon>
        <taxon>Metazoa</taxon>
        <taxon>Cnidaria</taxon>
        <taxon>Anthozoa</taxon>
        <taxon>Hexacorallia</taxon>
        <taxon>Scleractinia</taxon>
        <taxon>Astrocoeniina</taxon>
        <taxon>Acroporidae</taxon>
        <taxon>Acropora</taxon>
    </lineage>
</organism>
<reference evidence="1" key="2">
    <citation type="journal article" date="2023" name="Science">
        <title>Genomic signatures of disease resistance in endangered staghorn corals.</title>
        <authorList>
            <person name="Vollmer S.V."/>
            <person name="Selwyn J.D."/>
            <person name="Despard B.A."/>
            <person name="Roesel C.L."/>
        </authorList>
    </citation>
    <scope>NUCLEOTIDE SEQUENCE</scope>
    <source>
        <strain evidence="1">K2</strain>
    </source>
</reference>
<evidence type="ECO:0000313" key="1">
    <source>
        <dbReference type="EMBL" id="KAK2566867.1"/>
    </source>
</evidence>
<name>A0AAD9VAF5_ACRCE</name>
<proteinExistence type="predicted"/>
<keyword evidence="2" id="KW-1185">Reference proteome</keyword>
<dbReference type="AlphaFoldDB" id="A0AAD9VAF5"/>
<dbReference type="Proteomes" id="UP001249851">
    <property type="component" value="Unassembled WGS sequence"/>
</dbReference>